<proteinExistence type="predicted"/>
<protein>
    <submittedName>
        <fullName evidence="2">Uncharacterized protein</fullName>
    </submittedName>
</protein>
<feature type="region of interest" description="Disordered" evidence="1">
    <location>
        <begin position="35"/>
        <end position="92"/>
    </location>
</feature>
<dbReference type="KEGG" id="pmal:PMUG01_06022400"/>
<dbReference type="EMBL" id="LT594627">
    <property type="protein sequence ID" value="SBT86737.1"/>
    <property type="molecule type" value="Genomic_DNA"/>
</dbReference>
<evidence type="ECO:0000313" key="2">
    <source>
        <dbReference type="EMBL" id="SBT86737.1"/>
    </source>
</evidence>
<dbReference type="AlphaFoldDB" id="A0A1D3JJT3"/>
<dbReference type="Proteomes" id="UP000219813">
    <property type="component" value="Chromosome 6"/>
</dbReference>
<keyword evidence="3" id="KW-1185">Reference proteome</keyword>
<dbReference type="VEuPathDB" id="PlasmoDB:PmUG01_06022400"/>
<evidence type="ECO:0000313" key="3">
    <source>
        <dbReference type="Proteomes" id="UP000219813"/>
    </source>
</evidence>
<evidence type="ECO:0000256" key="1">
    <source>
        <dbReference type="SAM" id="MobiDB-lite"/>
    </source>
</evidence>
<accession>A0A1D3JJT3</accession>
<gene>
    <name evidence="2" type="primary">PmUG01_06022400</name>
    <name evidence="2" type="ORF">PMUG01_06022400</name>
</gene>
<name>A0A1D3JJT3_PLAMA</name>
<dbReference type="RefSeq" id="XP_028859879.1">
    <property type="nucleotide sequence ID" value="XM_029003795.1"/>
</dbReference>
<reference evidence="2 3" key="1">
    <citation type="submission" date="2016-06" db="EMBL/GenBank/DDBJ databases">
        <authorList>
            <consortium name="Pathogen Informatics"/>
        </authorList>
    </citation>
    <scope>NUCLEOTIDE SEQUENCE [LARGE SCALE GENOMIC DNA]</scope>
</reference>
<dbReference type="GeneID" id="39867617"/>
<feature type="compositionally biased region" description="Polar residues" evidence="1">
    <location>
        <begin position="76"/>
        <end position="86"/>
    </location>
</feature>
<feature type="compositionally biased region" description="Basic and acidic residues" evidence="1">
    <location>
        <begin position="43"/>
        <end position="75"/>
    </location>
</feature>
<organism evidence="2 3">
    <name type="scientific">Plasmodium malariae</name>
    <dbReference type="NCBI Taxonomy" id="5858"/>
    <lineage>
        <taxon>Eukaryota</taxon>
        <taxon>Sar</taxon>
        <taxon>Alveolata</taxon>
        <taxon>Apicomplexa</taxon>
        <taxon>Aconoidasida</taxon>
        <taxon>Haemosporida</taxon>
        <taxon>Plasmodiidae</taxon>
        <taxon>Plasmodium</taxon>
        <taxon>Plasmodium (Plasmodium)</taxon>
    </lineage>
</organism>
<sequence length="220" mass="25299">MQEQSGSNPQPEQLSSTIISDLECLVLAQGSKVVECNEEQEEEKEKLKAHSEEEAVRSESTTPKREPSEKVENSQKEQTQAQNNTLVEHEPKQIPVALIMSLKKSLSELQDKKGPQSGTLQETEKKANEALELVNENEQERKLVRKMHLEGKTTIPKQIIKIGKLDILELLNMAPEYGNYTPDREEELKEEIRKCRNKHKKEFKEVVEHTDIDLEEDEMK</sequence>